<sequence>MVHGTCGTGSTNLDRLGILLQCCHDIVDGLVRGVCFHHEGSIICNQAGKRGCIPESVGTGAVEIEEQDGR</sequence>
<name>A0A645G0L0_9ZZZZ</name>
<evidence type="ECO:0000313" key="1">
    <source>
        <dbReference type="EMBL" id="MPN20361.1"/>
    </source>
</evidence>
<accession>A0A645G0L0</accession>
<organism evidence="1">
    <name type="scientific">bioreactor metagenome</name>
    <dbReference type="NCBI Taxonomy" id="1076179"/>
    <lineage>
        <taxon>unclassified sequences</taxon>
        <taxon>metagenomes</taxon>
        <taxon>ecological metagenomes</taxon>
    </lineage>
</organism>
<proteinExistence type="predicted"/>
<gene>
    <name evidence="1" type="ORF">SDC9_167739</name>
</gene>
<protein>
    <submittedName>
        <fullName evidence="1">Uncharacterized protein</fullName>
    </submittedName>
</protein>
<dbReference type="EMBL" id="VSSQ01068097">
    <property type="protein sequence ID" value="MPN20361.1"/>
    <property type="molecule type" value="Genomic_DNA"/>
</dbReference>
<dbReference type="AlphaFoldDB" id="A0A645G0L0"/>
<comment type="caution">
    <text evidence="1">The sequence shown here is derived from an EMBL/GenBank/DDBJ whole genome shotgun (WGS) entry which is preliminary data.</text>
</comment>
<reference evidence="1" key="1">
    <citation type="submission" date="2019-08" db="EMBL/GenBank/DDBJ databases">
        <authorList>
            <person name="Kucharzyk K."/>
            <person name="Murdoch R.W."/>
            <person name="Higgins S."/>
            <person name="Loffler F."/>
        </authorList>
    </citation>
    <scope>NUCLEOTIDE SEQUENCE</scope>
</reference>